<dbReference type="PANTHER" id="PTHR11669">
    <property type="entry name" value="REPLICATION FACTOR C / DNA POLYMERASE III GAMMA-TAU SUBUNIT"/>
    <property type="match status" value="1"/>
</dbReference>
<dbReference type="Pfam" id="PF13177">
    <property type="entry name" value="DNA_pol3_delta2"/>
    <property type="match status" value="1"/>
</dbReference>
<dbReference type="Proteomes" id="UP000002066">
    <property type="component" value="Chromosome"/>
</dbReference>
<sequence length="444" mass="47805">MTGWCGRASVREWNAGVVGPFPHNGESREHPAFPHHTTGRAVTMTVWDDLVGQDRVQEQLGAAARDADALVTAQSAGEPVPPGSKMTHAWLFTGPPGSGRATAARAFAAALQCTSPDRAMGGAPGCGFCDGCHTALIGTHADVEVIRTDLLSIGVKETRELVRRAQLSPAVGRWQVIVMEDADRLTEGAGNVLLKAVEEPAPRTVWLLCSPSLEDVLPTIRSRCRHLTLRTPPVEAVADVLIRRDGIDPERAASAARATQGHIGRARRLATDERARARRAAVLKLPLRVHDVGGCLKSAQELIDTATDDAKQVAEEIDVKETDDLKAALGAVAGGRMPRGTAGAMKELEDRQKRRRTRTQRDSLDLALSELTGFYRDVLALQLGSRIALANTDVRDALDRVAESSTPERTLRRIEAVFACRRALDRNVAPLLAVESMTVALRAG</sequence>
<reference evidence="2 3" key="1">
    <citation type="submission" date="2011-01" db="EMBL/GenBank/DDBJ databases">
        <title>Complete sequence of chromosome of Streptomyces flavogriseus ATCC 33331.</title>
        <authorList>
            <consortium name="US DOE Joint Genome Institute"/>
            <person name="Lucas S."/>
            <person name="Copeland A."/>
            <person name="Lapidus A."/>
            <person name="Cheng J.-F."/>
            <person name="Goodwin L."/>
            <person name="Pitluck S."/>
            <person name="Davenport K."/>
            <person name="Detter J.C."/>
            <person name="Han C."/>
            <person name="Tapia R."/>
            <person name="Land M."/>
            <person name="Hauser L."/>
            <person name="Kyrpides N."/>
            <person name="Ivanova N."/>
            <person name="Ovchinnikova G."/>
            <person name="Pagani I."/>
            <person name="Brumm P."/>
            <person name="Mead D."/>
            <person name="Woyke T."/>
        </authorList>
    </citation>
    <scope>NUCLEOTIDE SEQUENCE [LARGE SCALE GENOMIC DNA]</scope>
    <source>
        <strain evidence="3">ATCC 33331 / IAF-45CD</strain>
    </source>
</reference>
<dbReference type="InterPro" id="IPR050238">
    <property type="entry name" value="DNA_Rep/Repair_Clamp_Loader"/>
</dbReference>
<dbReference type="KEGG" id="sfa:Sfla_3435"/>
<dbReference type="EMBL" id="CP002475">
    <property type="protein sequence ID" value="ADW04856.1"/>
    <property type="molecule type" value="Genomic_DNA"/>
</dbReference>
<evidence type="ECO:0000256" key="1">
    <source>
        <dbReference type="SAM" id="MobiDB-lite"/>
    </source>
</evidence>
<name>A0A8D3WJM2_STRFA</name>
<organism evidence="2 3">
    <name type="scientific">Streptomyces pratensis (strain ATCC 33331 / IAF-45CD)</name>
    <dbReference type="NCBI Taxonomy" id="591167"/>
    <lineage>
        <taxon>Bacteria</taxon>
        <taxon>Bacillati</taxon>
        <taxon>Actinomycetota</taxon>
        <taxon>Actinomycetes</taxon>
        <taxon>Kitasatosporales</taxon>
        <taxon>Streptomycetaceae</taxon>
        <taxon>Streptomyces</taxon>
    </lineage>
</organism>
<proteinExistence type="predicted"/>
<dbReference type="InterPro" id="IPR027417">
    <property type="entry name" value="P-loop_NTPase"/>
</dbReference>
<dbReference type="NCBIfam" id="TIGR00678">
    <property type="entry name" value="holB"/>
    <property type="match status" value="1"/>
</dbReference>
<protein>
    <submittedName>
        <fullName evidence="2">DNA polymerase III, delta prime subunit</fullName>
    </submittedName>
</protein>
<dbReference type="NCBIfam" id="NF005926">
    <property type="entry name" value="PRK07940.1"/>
    <property type="match status" value="1"/>
</dbReference>
<dbReference type="Gene3D" id="3.40.50.300">
    <property type="entry name" value="P-loop containing nucleotide triphosphate hydrolases"/>
    <property type="match status" value="1"/>
</dbReference>
<dbReference type="InterPro" id="IPR004622">
    <property type="entry name" value="DNA_pol_HolB"/>
</dbReference>
<evidence type="ECO:0000313" key="3">
    <source>
        <dbReference type="Proteomes" id="UP000002066"/>
    </source>
</evidence>
<dbReference type="AlphaFoldDB" id="A0A8D3WJM2"/>
<dbReference type="GO" id="GO:0003887">
    <property type="term" value="F:DNA-directed DNA polymerase activity"/>
    <property type="evidence" value="ECO:0007669"/>
    <property type="project" value="InterPro"/>
</dbReference>
<dbReference type="PANTHER" id="PTHR11669:SF8">
    <property type="entry name" value="DNA POLYMERASE III SUBUNIT DELTA"/>
    <property type="match status" value="1"/>
</dbReference>
<dbReference type="GO" id="GO:0006261">
    <property type="term" value="P:DNA-templated DNA replication"/>
    <property type="evidence" value="ECO:0007669"/>
    <property type="project" value="TreeGrafter"/>
</dbReference>
<dbReference type="GO" id="GO:0008408">
    <property type="term" value="F:3'-5' exonuclease activity"/>
    <property type="evidence" value="ECO:0007669"/>
    <property type="project" value="InterPro"/>
</dbReference>
<evidence type="ECO:0000313" key="2">
    <source>
        <dbReference type="EMBL" id="ADW04856.1"/>
    </source>
</evidence>
<dbReference type="SUPFAM" id="SSF52540">
    <property type="entry name" value="P-loop containing nucleoside triphosphate hydrolases"/>
    <property type="match status" value="1"/>
</dbReference>
<accession>A0A8D3WJM2</accession>
<gene>
    <name evidence="2" type="ordered locus">Sfla_3435</name>
</gene>
<feature type="region of interest" description="Disordered" evidence="1">
    <location>
        <begin position="336"/>
        <end position="360"/>
    </location>
</feature>